<dbReference type="Proteomes" id="UP000078468">
    <property type="component" value="Chromosome"/>
</dbReference>
<evidence type="ECO:0000256" key="9">
    <source>
        <dbReference type="ARBA" id="ARBA00040345"/>
    </source>
</evidence>
<evidence type="ECO:0000256" key="8">
    <source>
        <dbReference type="ARBA" id="ARBA00038120"/>
    </source>
</evidence>
<dbReference type="RefSeq" id="WP_064731042.1">
    <property type="nucleotide sequence ID" value="NZ_BMRX01000013.1"/>
</dbReference>
<evidence type="ECO:0000313" key="12">
    <source>
        <dbReference type="Proteomes" id="UP000078468"/>
    </source>
</evidence>
<organism evidence="11 12">
    <name type="scientific">Streptomyces parvulus</name>
    <dbReference type="NCBI Taxonomy" id="146923"/>
    <lineage>
        <taxon>Bacteria</taxon>
        <taxon>Bacillati</taxon>
        <taxon>Actinomycetota</taxon>
        <taxon>Actinomycetes</taxon>
        <taxon>Kitasatosporales</taxon>
        <taxon>Streptomycetaceae</taxon>
        <taxon>Streptomyces</taxon>
    </lineage>
</organism>
<dbReference type="InterPro" id="IPR001173">
    <property type="entry name" value="Glyco_trans_2-like"/>
</dbReference>
<accession>A0A191V6S6</accession>
<evidence type="ECO:0000313" key="11">
    <source>
        <dbReference type="EMBL" id="ANJ10719.1"/>
    </source>
</evidence>
<evidence type="ECO:0000256" key="6">
    <source>
        <dbReference type="ARBA" id="ARBA00037281"/>
    </source>
</evidence>
<comment type="pathway">
    <text evidence="7">Carotenoid biosynthesis; staphyloxanthin biosynthesis; staphyloxanthin from farnesyl diphosphate: step 4/5.</text>
</comment>
<dbReference type="Pfam" id="PF00535">
    <property type="entry name" value="Glycos_transf_2"/>
    <property type="match status" value="1"/>
</dbReference>
<evidence type="ECO:0000259" key="10">
    <source>
        <dbReference type="Pfam" id="PF00535"/>
    </source>
</evidence>
<sequence>MSTRVTVVVPAHDEETLLPGALAAVTAAARHPDLAGVPVRTVVVADACRDRTAVLARAAGATVLTTDCRNAGAARHAGVRHALDRWGGKLDDHWIATTDADSTVPPGWLAHQLAQAEAGWEAVVGTVTLPPASPLAARHRALYEATRPAGGVAWHHPHVHGANLGVAAAAYVDAGGFPPLATGEDRALVAALELRGHRVLRSAHVPVLTSARLDARAPDGFGAFLASMPHPTTA</sequence>
<comment type="function">
    <text evidence="6">Catalyzes the glycosylation of 4,4'-diaponeurosporenoate, i.e. the esterification of glucose at the C1'' position with the carboxyl group of 4,4'-diaponeurosporenic acid, to form glycosyl-4,4'-diaponeurosporenoate. This is a step in the biosynthesis of staphyloxanthin, an orange pigment present in most staphylococci strains.</text>
</comment>
<keyword evidence="2" id="KW-1003">Cell membrane</keyword>
<evidence type="ECO:0000256" key="4">
    <source>
        <dbReference type="ARBA" id="ARBA00022679"/>
    </source>
</evidence>
<name>A0A191V6S6_9ACTN</name>
<dbReference type="PANTHER" id="PTHR43646:SF2">
    <property type="entry name" value="GLYCOSYLTRANSFERASE 2-LIKE DOMAIN-CONTAINING PROTEIN"/>
    <property type="match status" value="1"/>
</dbReference>
<dbReference type="Gene3D" id="3.90.550.10">
    <property type="entry name" value="Spore Coat Polysaccharide Biosynthesis Protein SpsA, Chain A"/>
    <property type="match status" value="1"/>
</dbReference>
<dbReference type="GO" id="GO:0016757">
    <property type="term" value="F:glycosyltransferase activity"/>
    <property type="evidence" value="ECO:0007669"/>
    <property type="project" value="UniProtKB-KW"/>
</dbReference>
<evidence type="ECO:0000256" key="1">
    <source>
        <dbReference type="ARBA" id="ARBA00004236"/>
    </source>
</evidence>
<reference evidence="11 12" key="1">
    <citation type="submission" date="2016-05" db="EMBL/GenBank/DDBJ databases">
        <title>Non-Contiguous Finished Genome Sequence of Streptomyces parvulus 2297 Integrated Site-Specifically with Actinophage R4.</title>
        <authorList>
            <person name="Nishizawa T."/>
            <person name="Miura T."/>
            <person name="Harada C."/>
            <person name="Guo Y."/>
            <person name="Narisawa K."/>
            <person name="Ohta H."/>
            <person name="Takahashi H."/>
            <person name="Shirai M."/>
        </authorList>
    </citation>
    <scope>NUCLEOTIDE SEQUENCE [LARGE SCALE GENOMIC DNA]</scope>
    <source>
        <strain evidence="11 12">2297</strain>
    </source>
</reference>
<gene>
    <name evidence="11" type="ORF">Spa2297_29300</name>
</gene>
<dbReference type="InterPro" id="IPR029044">
    <property type="entry name" value="Nucleotide-diphossugar_trans"/>
</dbReference>
<protein>
    <recommendedName>
        <fullName evidence="9">4,4'-diaponeurosporenoate glycosyltransferase</fullName>
    </recommendedName>
</protein>
<comment type="similarity">
    <text evidence="8">Belongs to the glycosyltransferase 2 family. CrtQ subfamily.</text>
</comment>
<keyword evidence="5" id="KW-0472">Membrane</keyword>
<evidence type="ECO:0000256" key="3">
    <source>
        <dbReference type="ARBA" id="ARBA00022676"/>
    </source>
</evidence>
<evidence type="ECO:0000256" key="2">
    <source>
        <dbReference type="ARBA" id="ARBA00022475"/>
    </source>
</evidence>
<keyword evidence="4 11" id="KW-0808">Transferase</keyword>
<proteinExistence type="inferred from homology"/>
<dbReference type="PANTHER" id="PTHR43646">
    <property type="entry name" value="GLYCOSYLTRANSFERASE"/>
    <property type="match status" value="1"/>
</dbReference>
<dbReference type="AlphaFoldDB" id="A0A191V6S6"/>
<evidence type="ECO:0000256" key="7">
    <source>
        <dbReference type="ARBA" id="ARBA00037904"/>
    </source>
</evidence>
<keyword evidence="3" id="KW-0328">Glycosyltransferase</keyword>
<dbReference type="KEGG" id="spav:Spa2297_29300"/>
<feature type="domain" description="Glycosyltransferase 2-like" evidence="10">
    <location>
        <begin position="6"/>
        <end position="134"/>
    </location>
</feature>
<dbReference type="GeneID" id="91309003"/>
<comment type="subcellular location">
    <subcellularLocation>
        <location evidence="1">Cell membrane</location>
    </subcellularLocation>
</comment>
<dbReference type="EMBL" id="CP015866">
    <property type="protein sequence ID" value="ANJ10719.1"/>
    <property type="molecule type" value="Genomic_DNA"/>
</dbReference>
<evidence type="ECO:0000256" key="5">
    <source>
        <dbReference type="ARBA" id="ARBA00023136"/>
    </source>
</evidence>
<dbReference type="SUPFAM" id="SSF53448">
    <property type="entry name" value="Nucleotide-diphospho-sugar transferases"/>
    <property type="match status" value="1"/>
</dbReference>
<dbReference type="GO" id="GO:0005886">
    <property type="term" value="C:plasma membrane"/>
    <property type="evidence" value="ECO:0007669"/>
    <property type="project" value="UniProtKB-SubCell"/>
</dbReference>